<dbReference type="Proteomes" id="UP000225277">
    <property type="component" value="Unassembled WGS sequence"/>
</dbReference>
<keyword evidence="2" id="KW-1185">Reference proteome</keyword>
<accession>A0A2D3VSN0</accession>
<evidence type="ECO:0000313" key="2">
    <source>
        <dbReference type="Proteomes" id="UP000225277"/>
    </source>
</evidence>
<dbReference type="EMBL" id="FJUY01000029">
    <property type="protein sequence ID" value="CZT25693.1"/>
    <property type="molecule type" value="Genomic_DNA"/>
</dbReference>
<dbReference type="AlphaFoldDB" id="A0A2D3VSN0"/>
<proteinExistence type="predicted"/>
<name>A0A2D3VSN0_9PEZI</name>
<protein>
    <submittedName>
        <fullName evidence="1">Uncharacterized protein</fullName>
    </submittedName>
</protein>
<evidence type="ECO:0000313" key="1">
    <source>
        <dbReference type="EMBL" id="CZT25693.1"/>
    </source>
</evidence>
<dbReference type="GeneID" id="35606381"/>
<organism evidence="1 2">
    <name type="scientific">Ramularia collo-cygni</name>
    <dbReference type="NCBI Taxonomy" id="112498"/>
    <lineage>
        <taxon>Eukaryota</taxon>
        <taxon>Fungi</taxon>
        <taxon>Dikarya</taxon>
        <taxon>Ascomycota</taxon>
        <taxon>Pezizomycotina</taxon>
        <taxon>Dothideomycetes</taxon>
        <taxon>Dothideomycetidae</taxon>
        <taxon>Mycosphaerellales</taxon>
        <taxon>Mycosphaerellaceae</taxon>
        <taxon>Ramularia</taxon>
    </lineage>
</organism>
<gene>
    <name evidence="1" type="ORF">RCC_11362</name>
</gene>
<dbReference type="RefSeq" id="XP_023632351.1">
    <property type="nucleotide sequence ID" value="XM_023776583.1"/>
</dbReference>
<sequence length="99" mass="11224">MSMCCQESRAGRVEGPRRPCFFIRVALVALTWRGRSSISLRRLHLFPSMNKAMQEIREHGLMKKANHKSFQNSRLQVAATCNELSGNLVVSHLRTRGNG</sequence>
<reference evidence="1 2" key="1">
    <citation type="submission" date="2016-03" db="EMBL/GenBank/DDBJ databases">
        <authorList>
            <person name="Ploux O."/>
        </authorList>
    </citation>
    <scope>NUCLEOTIDE SEQUENCE [LARGE SCALE GENOMIC DNA]</scope>
    <source>
        <strain evidence="1 2">URUG2</strain>
    </source>
</reference>